<keyword evidence="3" id="KW-1185">Reference proteome</keyword>
<dbReference type="AlphaFoldDB" id="A0A4P9YW26"/>
<feature type="transmembrane region" description="Helical" evidence="1">
    <location>
        <begin position="142"/>
        <end position="162"/>
    </location>
</feature>
<dbReference type="EMBL" id="KZ990348">
    <property type="protein sequence ID" value="RKP24256.1"/>
    <property type="molecule type" value="Genomic_DNA"/>
</dbReference>
<reference evidence="3" key="1">
    <citation type="journal article" date="2018" name="Nat. Microbiol.">
        <title>Leveraging single-cell genomics to expand the fungal tree of life.</title>
        <authorList>
            <person name="Ahrendt S.R."/>
            <person name="Quandt C.A."/>
            <person name="Ciobanu D."/>
            <person name="Clum A."/>
            <person name="Salamov A."/>
            <person name="Andreopoulos B."/>
            <person name="Cheng J.F."/>
            <person name="Woyke T."/>
            <person name="Pelin A."/>
            <person name="Henrissat B."/>
            <person name="Reynolds N.K."/>
            <person name="Benny G.L."/>
            <person name="Smith M.E."/>
            <person name="James T.Y."/>
            <person name="Grigoriev I.V."/>
        </authorList>
    </citation>
    <scope>NUCLEOTIDE SEQUENCE [LARGE SCALE GENOMIC DNA]</scope>
    <source>
        <strain evidence="3">Benny S71-1</strain>
    </source>
</reference>
<evidence type="ECO:0000256" key="1">
    <source>
        <dbReference type="SAM" id="Phobius"/>
    </source>
</evidence>
<feature type="transmembrane region" description="Helical" evidence="1">
    <location>
        <begin position="110"/>
        <end position="130"/>
    </location>
</feature>
<keyword evidence="1" id="KW-1133">Transmembrane helix</keyword>
<keyword evidence="1" id="KW-0812">Transmembrane</keyword>
<proteinExistence type="predicted"/>
<dbReference type="OrthoDB" id="5587891at2759"/>
<evidence type="ECO:0000313" key="2">
    <source>
        <dbReference type="EMBL" id="RKP24256.1"/>
    </source>
</evidence>
<protein>
    <submittedName>
        <fullName evidence="2">Uncharacterized protein</fullName>
    </submittedName>
</protein>
<keyword evidence="1" id="KW-0472">Membrane</keyword>
<name>A0A4P9YW26_9FUNG</name>
<feature type="transmembrane region" description="Helical" evidence="1">
    <location>
        <begin position="45"/>
        <end position="64"/>
    </location>
</feature>
<feature type="transmembrane region" description="Helical" evidence="1">
    <location>
        <begin position="228"/>
        <end position="247"/>
    </location>
</feature>
<feature type="transmembrane region" description="Helical" evidence="1">
    <location>
        <begin position="188"/>
        <end position="207"/>
    </location>
</feature>
<sequence>MWWFGDVSYSAETAHAVRMGQFNAVQYLEEAGGNVAELRTRMRGIAIQLVITTSILYLFVRNAWHAVRMLCARHTLIPAWCCLVQSLMGISFACLFLSSVLPGGPSCHTSIRYASLCLMVSVLAVSTTLLHKAYLAHQRSRLLLAAGVVLMLPQPLPVYIVWRAGHATMDPESGCSVALPACFPWLKFGLDAALIVAFSAAFITVVYRHYRLFGSEAWRRLAEDGTRTMCLIILSNAICLLASTFHFPENAAMSWWLADW</sequence>
<organism evidence="2 3">
    <name type="scientific">Syncephalis pseudoplumigaleata</name>
    <dbReference type="NCBI Taxonomy" id="1712513"/>
    <lineage>
        <taxon>Eukaryota</taxon>
        <taxon>Fungi</taxon>
        <taxon>Fungi incertae sedis</taxon>
        <taxon>Zoopagomycota</taxon>
        <taxon>Zoopagomycotina</taxon>
        <taxon>Zoopagomycetes</taxon>
        <taxon>Zoopagales</taxon>
        <taxon>Piptocephalidaceae</taxon>
        <taxon>Syncephalis</taxon>
    </lineage>
</organism>
<accession>A0A4P9YW26</accession>
<gene>
    <name evidence="2" type="ORF">SYNPS1DRAFT_29979</name>
</gene>
<dbReference type="Proteomes" id="UP000278143">
    <property type="component" value="Unassembled WGS sequence"/>
</dbReference>
<feature type="transmembrane region" description="Helical" evidence="1">
    <location>
        <begin position="76"/>
        <end position="98"/>
    </location>
</feature>
<evidence type="ECO:0000313" key="3">
    <source>
        <dbReference type="Proteomes" id="UP000278143"/>
    </source>
</evidence>